<dbReference type="VEuPathDB" id="FungiDB:MMYC01_209467"/>
<dbReference type="AlphaFoldDB" id="A0A175VS28"/>
<comment type="caution">
    <text evidence="1">The sequence shown here is derived from an EMBL/GenBank/DDBJ whole genome shotgun (WGS) entry which is preliminary data.</text>
</comment>
<proteinExistence type="predicted"/>
<evidence type="ECO:0000313" key="2">
    <source>
        <dbReference type="Proteomes" id="UP000078237"/>
    </source>
</evidence>
<dbReference type="Proteomes" id="UP000078237">
    <property type="component" value="Unassembled WGS sequence"/>
</dbReference>
<name>A0A175VS28_9PEZI</name>
<dbReference type="STRING" id="100816.A0A175VS28"/>
<gene>
    <name evidence="1" type="ORF">MMYC01_209467</name>
</gene>
<dbReference type="OrthoDB" id="4585246at2759"/>
<sequence>MDQLDISLSYEEIDAFVANAASNPSIRSLSLRLTQPALTSYQTQDIETSNLQVEQTLLRLSDAIASLEKLQSFSLTVPPNSPAHHFDISRRAIAAIIAALTDSCVNLELDTASLDHAAGFGVPVHLCDTLRNVLPRMRHVRLSLRTMCASLVGTGDAGSFTPISLPNMQMLLVNCRQSWGTAPICAMAAQSASTPAVDSWDSVALGLQELAAADSGRLRPNAELTVLTSTPQSSNDKGAYITLVRAEVTTRTSQAFPVAFVSHRPDAWLMRMGEGREVLSPSTAALVAVAEGETWVKTTSRQVRLPRALAAEWGLETEQLPLEEVGVWRAANPKKMHLLWYNEALSGVRLLDSETRSGDAYLSREPLVEMTLVG</sequence>
<accession>A0A175VS28</accession>
<reference evidence="1 2" key="1">
    <citation type="journal article" date="2016" name="Genome Announc.">
        <title>Genome Sequence of Madurella mycetomatis mm55, Isolated from a Human Mycetoma Case in Sudan.</title>
        <authorList>
            <person name="Smit S."/>
            <person name="Derks M.F."/>
            <person name="Bervoets S."/>
            <person name="Fahal A."/>
            <person name="van Leeuwen W."/>
            <person name="van Belkum A."/>
            <person name="van de Sande W.W."/>
        </authorList>
    </citation>
    <scope>NUCLEOTIDE SEQUENCE [LARGE SCALE GENOMIC DNA]</scope>
    <source>
        <strain evidence="2">mm55</strain>
    </source>
</reference>
<evidence type="ECO:0000313" key="1">
    <source>
        <dbReference type="EMBL" id="KXX74112.1"/>
    </source>
</evidence>
<keyword evidence="2" id="KW-1185">Reference proteome</keyword>
<organism evidence="1 2">
    <name type="scientific">Madurella mycetomatis</name>
    <dbReference type="NCBI Taxonomy" id="100816"/>
    <lineage>
        <taxon>Eukaryota</taxon>
        <taxon>Fungi</taxon>
        <taxon>Dikarya</taxon>
        <taxon>Ascomycota</taxon>
        <taxon>Pezizomycotina</taxon>
        <taxon>Sordariomycetes</taxon>
        <taxon>Sordariomycetidae</taxon>
        <taxon>Sordariales</taxon>
        <taxon>Sordariales incertae sedis</taxon>
        <taxon>Madurella</taxon>
    </lineage>
</organism>
<dbReference type="EMBL" id="LCTW02000385">
    <property type="protein sequence ID" value="KXX74112.1"/>
    <property type="molecule type" value="Genomic_DNA"/>
</dbReference>
<protein>
    <submittedName>
        <fullName evidence="1">Uncharacterized protein</fullName>
    </submittedName>
</protein>